<sequence length="187" mass="20447">MSIAVDKARASALAWLSRRFYRDLQFSRVFLVELSATAAYVAATALVILLDAPSSAEPLVPLVVAYSALFFLKIALVVYLERRGGDAREFAEPDQLVTTGPYALSRNPVYLISLFQSFVWSVGLCGLGSAGGLGFVAATFAAPALLYGHFLAMDRLIVPYEEAVLRGRSPEAFAAYCARVHRWFGWD</sequence>
<dbReference type="EMBL" id="OY288114">
    <property type="protein sequence ID" value="CAJ0868201.1"/>
    <property type="molecule type" value="Genomic_DNA"/>
</dbReference>
<keyword evidence="1" id="KW-0472">Membrane</keyword>
<keyword evidence="1" id="KW-0812">Transmembrane</keyword>
<dbReference type="AlphaFoldDB" id="A0AA48M2M7"/>
<proteinExistence type="predicted"/>
<protein>
    <recommendedName>
        <fullName evidence="3">Isoprenylcysteine carboxylmethyltransferase family protein</fullName>
    </recommendedName>
</protein>
<feature type="transmembrane region" description="Helical" evidence="1">
    <location>
        <begin position="62"/>
        <end position="80"/>
    </location>
</feature>
<accession>A0AA48M2M7</accession>
<reference evidence="2" key="1">
    <citation type="submission" date="2023-07" db="EMBL/GenBank/DDBJ databases">
        <authorList>
            <person name="Pelsma A.J. K."/>
        </authorList>
    </citation>
    <scope>NUCLEOTIDE SEQUENCE</scope>
</reference>
<organism evidence="2">
    <name type="scientific">freshwater sediment metagenome</name>
    <dbReference type="NCBI Taxonomy" id="556182"/>
    <lineage>
        <taxon>unclassified sequences</taxon>
        <taxon>metagenomes</taxon>
        <taxon>ecological metagenomes</taxon>
    </lineage>
</organism>
<evidence type="ECO:0000256" key="1">
    <source>
        <dbReference type="SAM" id="Phobius"/>
    </source>
</evidence>
<evidence type="ECO:0000313" key="2">
    <source>
        <dbReference type="EMBL" id="CAJ0868201.1"/>
    </source>
</evidence>
<keyword evidence="1" id="KW-1133">Transmembrane helix</keyword>
<dbReference type="Gene3D" id="1.20.120.1630">
    <property type="match status" value="1"/>
</dbReference>
<name>A0AA48M2M7_9ZZZZ</name>
<feature type="transmembrane region" description="Helical" evidence="1">
    <location>
        <begin position="29"/>
        <end position="50"/>
    </location>
</feature>
<evidence type="ECO:0008006" key="3">
    <source>
        <dbReference type="Google" id="ProtNLM"/>
    </source>
</evidence>
<feature type="transmembrane region" description="Helical" evidence="1">
    <location>
        <begin position="109"/>
        <end position="129"/>
    </location>
</feature>
<gene>
    <name evidence="2" type="ORF">AMST5_02024</name>
</gene>